<sequence>MTIRSFDDLPEGERIVVRYRLPASGSDSGPKLSDALGTFTGLHQDGDGAGIATIETRSGPVQVPLADITHAKRVPPPPARRRPRP</sequence>
<feature type="domain" description="Histone acetyltransferase Rv0428c-like SH3" evidence="2">
    <location>
        <begin position="10"/>
        <end position="69"/>
    </location>
</feature>
<evidence type="ECO:0000256" key="1">
    <source>
        <dbReference type="SAM" id="MobiDB-lite"/>
    </source>
</evidence>
<dbReference type="EMBL" id="BMXK01000004">
    <property type="protein sequence ID" value="GHD03854.1"/>
    <property type="molecule type" value="Genomic_DNA"/>
</dbReference>
<name>A0ABQ3GGQ8_9MICC</name>
<gene>
    <name evidence="3" type="ORF">GCM10008096_10440</name>
</gene>
<dbReference type="RefSeq" id="WP_189349081.1">
    <property type="nucleotide sequence ID" value="NZ_BMXK01000004.1"/>
</dbReference>
<dbReference type="Pfam" id="PF24551">
    <property type="entry name" value="SH3_Rv0428c"/>
    <property type="match status" value="1"/>
</dbReference>
<evidence type="ECO:0000259" key="2">
    <source>
        <dbReference type="Pfam" id="PF24551"/>
    </source>
</evidence>
<accession>A0ABQ3GGQ8</accession>
<evidence type="ECO:0000313" key="3">
    <source>
        <dbReference type="EMBL" id="GHD03854.1"/>
    </source>
</evidence>
<dbReference type="InterPro" id="IPR056934">
    <property type="entry name" value="SH3_Rv0428c"/>
</dbReference>
<reference evidence="4" key="1">
    <citation type="journal article" date="2019" name="Int. J. Syst. Evol. Microbiol.">
        <title>The Global Catalogue of Microorganisms (GCM) 10K type strain sequencing project: providing services to taxonomists for standard genome sequencing and annotation.</title>
        <authorList>
            <consortium name="The Broad Institute Genomics Platform"/>
            <consortium name="The Broad Institute Genome Sequencing Center for Infectious Disease"/>
            <person name="Wu L."/>
            <person name="Ma J."/>
        </authorList>
    </citation>
    <scope>NUCLEOTIDE SEQUENCE [LARGE SCALE GENOMIC DNA]</scope>
    <source>
        <strain evidence="4">KCTC 19466</strain>
    </source>
</reference>
<feature type="region of interest" description="Disordered" evidence="1">
    <location>
        <begin position="58"/>
        <end position="85"/>
    </location>
</feature>
<evidence type="ECO:0000313" key="4">
    <source>
        <dbReference type="Proteomes" id="UP000642819"/>
    </source>
</evidence>
<proteinExistence type="predicted"/>
<keyword evidence="4" id="KW-1185">Reference proteome</keyword>
<protein>
    <recommendedName>
        <fullName evidence="2">Histone acetyltransferase Rv0428c-like SH3 domain-containing protein</fullName>
    </recommendedName>
</protein>
<comment type="caution">
    <text evidence="3">The sequence shown here is derived from an EMBL/GenBank/DDBJ whole genome shotgun (WGS) entry which is preliminary data.</text>
</comment>
<dbReference type="Proteomes" id="UP000642819">
    <property type="component" value="Unassembled WGS sequence"/>
</dbReference>
<organism evidence="3 4">
    <name type="scientific">Zhihengliuella salsuginis</name>
    <dbReference type="NCBI Taxonomy" id="578222"/>
    <lineage>
        <taxon>Bacteria</taxon>
        <taxon>Bacillati</taxon>
        <taxon>Actinomycetota</taxon>
        <taxon>Actinomycetes</taxon>
        <taxon>Micrococcales</taxon>
        <taxon>Micrococcaceae</taxon>
        <taxon>Zhihengliuella</taxon>
    </lineage>
</organism>